<dbReference type="EMBL" id="AACS02000010">
    <property type="protein sequence ID" value="EAU87754.2"/>
    <property type="molecule type" value="Genomic_DNA"/>
</dbReference>
<dbReference type="Proteomes" id="UP000001861">
    <property type="component" value="Unassembled WGS sequence"/>
</dbReference>
<organism evidence="2 3">
    <name type="scientific">Coprinopsis cinerea (strain Okayama-7 / 130 / ATCC MYA-4618 / FGSC 9003)</name>
    <name type="common">Inky cap fungus</name>
    <name type="synonym">Hormographiella aspergillata</name>
    <dbReference type="NCBI Taxonomy" id="240176"/>
    <lineage>
        <taxon>Eukaryota</taxon>
        <taxon>Fungi</taxon>
        <taxon>Dikarya</taxon>
        <taxon>Basidiomycota</taxon>
        <taxon>Agaricomycotina</taxon>
        <taxon>Agaricomycetes</taxon>
        <taxon>Agaricomycetidae</taxon>
        <taxon>Agaricales</taxon>
        <taxon>Agaricineae</taxon>
        <taxon>Psathyrellaceae</taxon>
        <taxon>Coprinopsis</taxon>
    </lineage>
</organism>
<keyword evidence="1" id="KW-1133">Transmembrane helix</keyword>
<evidence type="ECO:0000313" key="2">
    <source>
        <dbReference type="EMBL" id="EAU87754.2"/>
    </source>
</evidence>
<dbReference type="VEuPathDB" id="FungiDB:CC1G_11032"/>
<feature type="transmembrane region" description="Helical" evidence="1">
    <location>
        <begin position="196"/>
        <end position="218"/>
    </location>
</feature>
<gene>
    <name evidence="2" type="ORF">CC1G_11032</name>
</gene>
<evidence type="ECO:0000256" key="1">
    <source>
        <dbReference type="SAM" id="Phobius"/>
    </source>
</evidence>
<dbReference type="OrthoDB" id="3037019at2759"/>
<feature type="transmembrane region" description="Helical" evidence="1">
    <location>
        <begin position="47"/>
        <end position="67"/>
    </location>
</feature>
<dbReference type="GeneID" id="6010567"/>
<feature type="transmembrane region" description="Helical" evidence="1">
    <location>
        <begin position="128"/>
        <end position="153"/>
    </location>
</feature>
<dbReference type="InParanoid" id="A8NIS5"/>
<dbReference type="eggNOG" id="ENOG502SPJ3">
    <property type="taxonomic scope" value="Eukaryota"/>
</dbReference>
<feature type="transmembrane region" description="Helical" evidence="1">
    <location>
        <begin position="79"/>
        <end position="100"/>
    </location>
</feature>
<dbReference type="AlphaFoldDB" id="A8NIS5"/>
<reference evidence="2 3" key="1">
    <citation type="journal article" date="2010" name="Proc. Natl. Acad. Sci. U.S.A.">
        <title>Insights into evolution of multicellular fungi from the assembled chromosomes of the mushroom Coprinopsis cinerea (Coprinus cinereus).</title>
        <authorList>
            <person name="Stajich J.E."/>
            <person name="Wilke S.K."/>
            <person name="Ahren D."/>
            <person name="Au C.H."/>
            <person name="Birren B.W."/>
            <person name="Borodovsky M."/>
            <person name="Burns C."/>
            <person name="Canback B."/>
            <person name="Casselton L.A."/>
            <person name="Cheng C.K."/>
            <person name="Deng J."/>
            <person name="Dietrich F.S."/>
            <person name="Fargo D.C."/>
            <person name="Farman M.L."/>
            <person name="Gathman A.C."/>
            <person name="Goldberg J."/>
            <person name="Guigo R."/>
            <person name="Hoegger P.J."/>
            <person name="Hooker J.B."/>
            <person name="Huggins A."/>
            <person name="James T.Y."/>
            <person name="Kamada T."/>
            <person name="Kilaru S."/>
            <person name="Kodira C."/>
            <person name="Kues U."/>
            <person name="Kupfer D."/>
            <person name="Kwan H.S."/>
            <person name="Lomsadze A."/>
            <person name="Li W."/>
            <person name="Lilly W.W."/>
            <person name="Ma L.J."/>
            <person name="Mackey A.J."/>
            <person name="Manning G."/>
            <person name="Martin F."/>
            <person name="Muraguchi H."/>
            <person name="Natvig D.O."/>
            <person name="Palmerini H."/>
            <person name="Ramesh M.A."/>
            <person name="Rehmeyer C.J."/>
            <person name="Roe B.A."/>
            <person name="Shenoy N."/>
            <person name="Stanke M."/>
            <person name="Ter-Hovhannisyan V."/>
            <person name="Tunlid A."/>
            <person name="Velagapudi R."/>
            <person name="Vision T.J."/>
            <person name="Zeng Q."/>
            <person name="Zolan M.E."/>
            <person name="Pukkila P.J."/>
        </authorList>
    </citation>
    <scope>NUCLEOTIDE SEQUENCE [LARGE SCALE GENOMIC DNA]</scope>
    <source>
        <strain evidence="3">Okayama-7 / 130 / ATCC MYA-4618 / FGSC 9003</strain>
    </source>
</reference>
<sequence length="270" mass="29622">MSEIERLASQGTAVNLVAAASRPFHSENLYALTIASLLDDVTIPPTVAYFIFAGSSCTSLTISNIIVQVIWALYRENRVVLSIATFFYVGGAATLIGLTIHDYVGEEVLVDRTLRNLPGCYASSVPSIIAGFWIGPLIVESVLFVLVVSRAFFWWRHETRIPVLLAVLARDSTLYFALVFALLLANYLVFQFGPPALSSLLVTPTITAGCILGSHMLLNVRAMNTLESEPPRHDIIDLTSWPRFNPTQTVLCGSDTSHGQDYIGKHRYGS</sequence>
<name>A8NIS5_COPC7</name>
<proteinExistence type="predicted"/>
<comment type="caution">
    <text evidence="2">The sequence shown here is derived from an EMBL/GenBank/DDBJ whole genome shotgun (WGS) entry which is preliminary data.</text>
</comment>
<keyword evidence="1" id="KW-0812">Transmembrane</keyword>
<accession>A8NIS5</accession>
<dbReference type="KEGG" id="cci:CC1G_11032"/>
<keyword evidence="3" id="KW-1185">Reference proteome</keyword>
<dbReference type="RefSeq" id="XP_001834062.2">
    <property type="nucleotide sequence ID" value="XM_001834010.2"/>
</dbReference>
<keyword evidence="1" id="KW-0472">Membrane</keyword>
<feature type="transmembrane region" description="Helical" evidence="1">
    <location>
        <begin position="173"/>
        <end position="190"/>
    </location>
</feature>
<evidence type="ECO:0000313" key="3">
    <source>
        <dbReference type="Proteomes" id="UP000001861"/>
    </source>
</evidence>
<protein>
    <submittedName>
        <fullName evidence="2">Uncharacterized protein</fullName>
    </submittedName>
</protein>
<dbReference type="HOGENOM" id="CLU_1030655_0_0_1"/>